<sequence length="628" mass="67994">MDFGILGLDGLVVGPENGAPSSVSVSVPPESVTKFVVGSRFSKQERSGSGEDDRGTLKIPKTGDFSLASKAMSLQQGIPLLRSNPIFSASADTSRQPGQMLSFCSNKPEIALFNRNTDSFLERSPQPTVLPYYHRTPPAYPRPAGDAYGKFLECKMKFLVLLWGFGLITVEGYGSGSLNVGMHGDFHGVKGPFTPSQWIELEHQAWIYKYISANVPVPPNLLIPIRKSVQPFGMPYSSTGSFSPSSYGWGSFHLGYATSTDPEPGRCRRTDGKKWRCSRDAVADQKYCERHINRGRHRSRKPVEGQTGHAASGTTNLKVVPMTSSVSTSVITSDGASNSLAITQHQFKNLQPGAAKPSVDALVSRVQGSKSGSMMSSTTNLKSNESTFPVPKQDIPFEESSQSVFGFLCSDSLLNPSQRSSYSNSKNYGGSFLDFNDHETQDQNPLRKFMDDWPKDESNRSILTWPEELKSDWTQLSMSIPIAPEFSSSSSPNREKLTLSPLRLSREFDSSQVGLGLSNDLSEPTQKLTNWIPKSWGTSMGGPLGEALTNTTNNVDTCKSSSLNLGTEGWDSSQQLGTSPTGVLQKSTFCSLSNSSSGSSSMADNKKTHDGVSIGDGSTLLSSSIPSL</sequence>
<organism evidence="1 2">
    <name type="scientific">Pistacia integerrima</name>
    <dbReference type="NCBI Taxonomy" id="434235"/>
    <lineage>
        <taxon>Eukaryota</taxon>
        <taxon>Viridiplantae</taxon>
        <taxon>Streptophyta</taxon>
        <taxon>Embryophyta</taxon>
        <taxon>Tracheophyta</taxon>
        <taxon>Spermatophyta</taxon>
        <taxon>Magnoliopsida</taxon>
        <taxon>eudicotyledons</taxon>
        <taxon>Gunneridae</taxon>
        <taxon>Pentapetalae</taxon>
        <taxon>rosids</taxon>
        <taxon>malvids</taxon>
        <taxon>Sapindales</taxon>
        <taxon>Anacardiaceae</taxon>
        <taxon>Pistacia</taxon>
    </lineage>
</organism>
<evidence type="ECO:0000313" key="2">
    <source>
        <dbReference type="Proteomes" id="UP001163603"/>
    </source>
</evidence>
<comment type="caution">
    <text evidence="1">The sequence shown here is derived from an EMBL/GenBank/DDBJ whole genome shotgun (WGS) entry which is preliminary data.</text>
</comment>
<gene>
    <name evidence="1" type="ORF">Pint_27847</name>
</gene>
<dbReference type="EMBL" id="CM047740">
    <property type="protein sequence ID" value="KAJ0041193.1"/>
    <property type="molecule type" value="Genomic_DNA"/>
</dbReference>
<name>A0ACC0YUK7_9ROSI</name>
<protein>
    <submittedName>
        <fullName evidence="1">Uncharacterized protein</fullName>
    </submittedName>
</protein>
<reference evidence="2" key="1">
    <citation type="journal article" date="2023" name="G3 (Bethesda)">
        <title>Genome assembly and association tests identify interacting loci associated with vigor, precocity, and sex in interspecific pistachio rootstocks.</title>
        <authorList>
            <person name="Palmer W."/>
            <person name="Jacygrad E."/>
            <person name="Sagayaradj S."/>
            <person name="Cavanaugh K."/>
            <person name="Han R."/>
            <person name="Bertier L."/>
            <person name="Beede B."/>
            <person name="Kafkas S."/>
            <person name="Golino D."/>
            <person name="Preece J."/>
            <person name="Michelmore R."/>
        </authorList>
    </citation>
    <scope>NUCLEOTIDE SEQUENCE [LARGE SCALE GENOMIC DNA]</scope>
</reference>
<proteinExistence type="predicted"/>
<evidence type="ECO:0000313" key="1">
    <source>
        <dbReference type="EMBL" id="KAJ0041193.1"/>
    </source>
</evidence>
<dbReference type="Proteomes" id="UP001163603">
    <property type="component" value="Chromosome 5"/>
</dbReference>
<keyword evidence="2" id="KW-1185">Reference proteome</keyword>
<accession>A0ACC0YUK7</accession>